<keyword evidence="3 5" id="KW-1133">Transmembrane helix</keyword>
<evidence type="ECO:0000256" key="5">
    <source>
        <dbReference type="SAM" id="Phobius"/>
    </source>
</evidence>
<evidence type="ECO:0000313" key="6">
    <source>
        <dbReference type="EMBL" id="PMP62533.1"/>
    </source>
</evidence>
<keyword evidence="4 5" id="KW-0472">Membrane</keyword>
<dbReference type="EMBL" id="PNIE01000061">
    <property type="protein sequence ID" value="PMP62533.1"/>
    <property type="molecule type" value="Genomic_DNA"/>
</dbReference>
<feature type="transmembrane region" description="Helical" evidence="5">
    <location>
        <begin position="155"/>
        <end position="179"/>
    </location>
</feature>
<evidence type="ECO:0000313" key="7">
    <source>
        <dbReference type="Proteomes" id="UP000235731"/>
    </source>
</evidence>
<dbReference type="AlphaFoldDB" id="A0A2N7PJ84"/>
<dbReference type="Proteomes" id="UP000235731">
    <property type="component" value="Unassembled WGS sequence"/>
</dbReference>
<organism evidence="6 7">
    <name type="scientific">Caldimicrobium thiodismutans</name>
    <dbReference type="NCBI Taxonomy" id="1653476"/>
    <lineage>
        <taxon>Bacteria</taxon>
        <taxon>Pseudomonadati</taxon>
        <taxon>Thermodesulfobacteriota</taxon>
        <taxon>Thermodesulfobacteria</taxon>
        <taxon>Thermodesulfobacteriales</taxon>
        <taxon>Thermodesulfobacteriaceae</taxon>
        <taxon>Caldimicrobium</taxon>
    </lineage>
</organism>
<feature type="transmembrane region" description="Helical" evidence="5">
    <location>
        <begin position="22"/>
        <end position="48"/>
    </location>
</feature>
<dbReference type="GO" id="GO:0065002">
    <property type="term" value="P:intracellular protein transmembrane transport"/>
    <property type="evidence" value="ECO:0007669"/>
    <property type="project" value="TreeGrafter"/>
</dbReference>
<name>A0A2N7PJ84_9BACT</name>
<comment type="caution">
    <text evidence="6">The sequence shown here is derived from an EMBL/GenBank/DDBJ whole genome shotgun (WGS) entry which is preliminary data.</text>
</comment>
<dbReference type="PRINTS" id="PR01840">
    <property type="entry name" value="TATCFAMILY"/>
</dbReference>
<sequence>MTKLNLPKIFEYEILTRIRRELIIYLLFLFASWFAIFFLFPKIFPYLLFPYFHLLHEKSLVFISLEEALFVVLRASFYLALSLTLPILIIRLFQAISGELYEYEKSLLKKIFFISIFLAILGIILGYFFLTPFFLKIFLYFGKNFENNLRLSAFLFFFLKVILFSIIIFQIPLIFALLIKENIITVNLYKRKKLYFLGGFYFLSLLFSPMDFFGQILLTLTFYLFFRISFLIARFLR</sequence>
<gene>
    <name evidence="6" type="ORF">C0197_04445</name>
</gene>
<evidence type="ECO:0000256" key="3">
    <source>
        <dbReference type="ARBA" id="ARBA00022989"/>
    </source>
</evidence>
<feature type="transmembrane region" description="Helical" evidence="5">
    <location>
        <begin position="111"/>
        <end position="135"/>
    </location>
</feature>
<dbReference type="GO" id="GO:0033281">
    <property type="term" value="C:TAT protein transport complex"/>
    <property type="evidence" value="ECO:0007669"/>
    <property type="project" value="TreeGrafter"/>
</dbReference>
<feature type="transmembrane region" description="Helical" evidence="5">
    <location>
        <begin position="216"/>
        <end position="236"/>
    </location>
</feature>
<dbReference type="InterPro" id="IPR002033">
    <property type="entry name" value="TatC"/>
</dbReference>
<accession>A0A2N7PJ84</accession>
<keyword evidence="2 5" id="KW-0812">Transmembrane</keyword>
<feature type="transmembrane region" description="Helical" evidence="5">
    <location>
        <begin position="68"/>
        <end position="90"/>
    </location>
</feature>
<proteinExistence type="predicted"/>
<evidence type="ECO:0000256" key="4">
    <source>
        <dbReference type="ARBA" id="ARBA00023136"/>
    </source>
</evidence>
<evidence type="ECO:0008006" key="8">
    <source>
        <dbReference type="Google" id="ProtNLM"/>
    </source>
</evidence>
<protein>
    <recommendedName>
        <fullName evidence="8">Sec-independent protein translocase protein TatC</fullName>
    </recommendedName>
</protein>
<dbReference type="GO" id="GO:0043953">
    <property type="term" value="P:protein transport by the Tat complex"/>
    <property type="evidence" value="ECO:0007669"/>
    <property type="project" value="TreeGrafter"/>
</dbReference>
<evidence type="ECO:0000256" key="1">
    <source>
        <dbReference type="ARBA" id="ARBA00004141"/>
    </source>
</evidence>
<dbReference type="PANTHER" id="PTHR30371">
    <property type="entry name" value="SEC-INDEPENDENT PROTEIN TRANSLOCASE PROTEIN TATC"/>
    <property type="match status" value="1"/>
</dbReference>
<evidence type="ECO:0000256" key="2">
    <source>
        <dbReference type="ARBA" id="ARBA00022692"/>
    </source>
</evidence>
<dbReference type="PANTHER" id="PTHR30371:SF0">
    <property type="entry name" value="SEC-INDEPENDENT PROTEIN TRANSLOCASE PROTEIN TATC, CHLOROPLASTIC-RELATED"/>
    <property type="match status" value="1"/>
</dbReference>
<reference evidence="6 7" key="1">
    <citation type="submission" date="2018-01" db="EMBL/GenBank/DDBJ databases">
        <title>Metagenomic assembled genomes from two thermal pools in the Uzon Caldera, Kamchatka, Russia.</title>
        <authorList>
            <person name="Wilkins L."/>
            <person name="Ettinger C."/>
        </authorList>
    </citation>
    <scope>NUCLEOTIDE SEQUENCE [LARGE SCALE GENOMIC DNA]</scope>
    <source>
        <strain evidence="6">ZAV-15</strain>
    </source>
</reference>
<feature type="transmembrane region" description="Helical" evidence="5">
    <location>
        <begin position="194"/>
        <end position="210"/>
    </location>
</feature>
<comment type="subcellular location">
    <subcellularLocation>
        <location evidence="1">Membrane</location>
        <topology evidence="1">Multi-pass membrane protein</topology>
    </subcellularLocation>
</comment>
<dbReference type="Pfam" id="PF00902">
    <property type="entry name" value="TatC"/>
    <property type="match status" value="1"/>
</dbReference>
<dbReference type="GO" id="GO:0009977">
    <property type="term" value="F:proton motive force dependent protein transmembrane transporter activity"/>
    <property type="evidence" value="ECO:0007669"/>
    <property type="project" value="TreeGrafter"/>
</dbReference>